<keyword evidence="2" id="KW-0548">Nucleotidyltransferase</keyword>
<feature type="compositionally biased region" description="Basic residues" evidence="7">
    <location>
        <begin position="29"/>
        <end position="47"/>
    </location>
</feature>
<evidence type="ECO:0000313" key="9">
    <source>
        <dbReference type="EMBL" id="MBW0468567.1"/>
    </source>
</evidence>
<dbReference type="Pfam" id="PF17917">
    <property type="entry name" value="RT_RNaseH"/>
    <property type="match status" value="1"/>
</dbReference>
<feature type="region of interest" description="Disordered" evidence="7">
    <location>
        <begin position="1"/>
        <end position="66"/>
    </location>
</feature>
<gene>
    <name evidence="9" type="ORF">O181_008282</name>
</gene>
<dbReference type="Proteomes" id="UP000765509">
    <property type="component" value="Unassembled WGS sequence"/>
</dbReference>
<proteinExistence type="predicted"/>
<feature type="domain" description="Reverse transcriptase RNase H-like" evidence="8">
    <location>
        <begin position="350"/>
        <end position="409"/>
    </location>
</feature>
<name>A0A9Q3GJ95_9BASI</name>
<dbReference type="InterPro" id="IPR016750">
    <property type="entry name" value="Aceto_COase_bsu/gsu"/>
</dbReference>
<organism evidence="9 10">
    <name type="scientific">Austropuccinia psidii MF-1</name>
    <dbReference type="NCBI Taxonomy" id="1389203"/>
    <lineage>
        <taxon>Eukaryota</taxon>
        <taxon>Fungi</taxon>
        <taxon>Dikarya</taxon>
        <taxon>Basidiomycota</taxon>
        <taxon>Pucciniomycotina</taxon>
        <taxon>Pucciniomycetes</taxon>
        <taxon>Pucciniales</taxon>
        <taxon>Sphaerophragmiaceae</taxon>
        <taxon>Austropuccinia</taxon>
    </lineage>
</organism>
<dbReference type="InterPro" id="IPR041373">
    <property type="entry name" value="RT_RNaseH"/>
</dbReference>
<dbReference type="InterPro" id="IPR043502">
    <property type="entry name" value="DNA/RNA_pol_sf"/>
</dbReference>
<evidence type="ECO:0000256" key="6">
    <source>
        <dbReference type="ARBA" id="ARBA00022918"/>
    </source>
</evidence>
<sequence length="410" mass="46817">MELDTRYHERQKDNKNYQEKNTEASKSTSSHHKNSSISSHKKKNSRIQKRDKPHSSHLNSDHRLMGSEKERVIKEGLCTYCGRKSSLEASEPAYPTIRQISQEGKSLIFSQLLFDHVRTPREDSSESPSLWVTHHTKYIVELPSFPTIEWEFLVIYTPKGENLLLGFKFLNHFNPSIYWRKGLITFNADHKDYYDTSKSSINDVSLANSFAALVGNFRTPSFLSSVHIPSLDSHKSLLSSKDDVFKNIQDVGKDNYMSSLHLFLGNVDLPPAFYHDSLDKLWDEENEPEEIETVMKAVNSVYHHYLDVFSKVNAEKLPPHSACDHYIKLEGSLPPSFSPNQRGLHHFSNPSPPTIVETNESDYALVAILSQLTDSGKNHIAFDSPKSIPEMLNYEINEKELPGIVWALKS</sequence>
<keyword evidence="3" id="KW-0540">Nuclease</keyword>
<keyword evidence="4" id="KW-0255">Endonuclease</keyword>
<keyword evidence="1" id="KW-0808">Transferase</keyword>
<keyword evidence="5" id="KW-0378">Hydrolase</keyword>
<feature type="compositionally biased region" description="Basic and acidic residues" evidence="7">
    <location>
        <begin position="48"/>
        <end position="66"/>
    </location>
</feature>
<dbReference type="SUPFAM" id="SSF56672">
    <property type="entry name" value="DNA/RNA polymerases"/>
    <property type="match status" value="1"/>
</dbReference>
<comment type="caution">
    <text evidence="9">The sequence shown here is derived from an EMBL/GenBank/DDBJ whole genome shotgun (WGS) entry which is preliminary data.</text>
</comment>
<reference evidence="9" key="1">
    <citation type="submission" date="2021-03" db="EMBL/GenBank/DDBJ databases">
        <title>Draft genome sequence of rust myrtle Austropuccinia psidii MF-1, a brazilian biotype.</title>
        <authorList>
            <person name="Quecine M.C."/>
            <person name="Pachon D.M.R."/>
            <person name="Bonatelli M.L."/>
            <person name="Correr F.H."/>
            <person name="Franceschini L.M."/>
            <person name="Leite T.F."/>
            <person name="Margarido G.R.A."/>
            <person name="Almeida C.A."/>
            <person name="Ferrarezi J.A."/>
            <person name="Labate C.A."/>
        </authorList>
    </citation>
    <scope>NUCLEOTIDE SEQUENCE</scope>
    <source>
        <strain evidence="9">MF-1</strain>
    </source>
</reference>
<evidence type="ECO:0000256" key="1">
    <source>
        <dbReference type="ARBA" id="ARBA00022679"/>
    </source>
</evidence>
<evidence type="ECO:0000313" key="10">
    <source>
        <dbReference type="Proteomes" id="UP000765509"/>
    </source>
</evidence>
<dbReference type="OrthoDB" id="9950135at2759"/>
<dbReference type="EMBL" id="AVOT02001902">
    <property type="protein sequence ID" value="MBW0468567.1"/>
    <property type="molecule type" value="Genomic_DNA"/>
</dbReference>
<evidence type="ECO:0000256" key="3">
    <source>
        <dbReference type="ARBA" id="ARBA00022722"/>
    </source>
</evidence>
<dbReference type="AlphaFoldDB" id="A0A9Q3GJ95"/>
<dbReference type="GO" id="GO:0004519">
    <property type="term" value="F:endonuclease activity"/>
    <property type="evidence" value="ECO:0007669"/>
    <property type="project" value="UniProtKB-KW"/>
</dbReference>
<accession>A0A9Q3GJ95</accession>
<evidence type="ECO:0000256" key="2">
    <source>
        <dbReference type="ARBA" id="ARBA00022695"/>
    </source>
</evidence>
<dbReference type="Pfam" id="PF08882">
    <property type="entry name" value="Acetone_carb_G"/>
    <property type="match status" value="1"/>
</dbReference>
<feature type="compositionally biased region" description="Basic and acidic residues" evidence="7">
    <location>
        <begin position="1"/>
        <end position="23"/>
    </location>
</feature>
<keyword evidence="10" id="KW-1185">Reference proteome</keyword>
<protein>
    <recommendedName>
        <fullName evidence="8">Reverse transcriptase RNase H-like domain-containing protein</fullName>
    </recommendedName>
</protein>
<dbReference type="GO" id="GO:0016787">
    <property type="term" value="F:hydrolase activity"/>
    <property type="evidence" value="ECO:0007669"/>
    <property type="project" value="UniProtKB-KW"/>
</dbReference>
<evidence type="ECO:0000256" key="4">
    <source>
        <dbReference type="ARBA" id="ARBA00022759"/>
    </source>
</evidence>
<evidence type="ECO:0000259" key="8">
    <source>
        <dbReference type="Pfam" id="PF17917"/>
    </source>
</evidence>
<evidence type="ECO:0000256" key="7">
    <source>
        <dbReference type="SAM" id="MobiDB-lite"/>
    </source>
</evidence>
<dbReference type="GO" id="GO:0003964">
    <property type="term" value="F:RNA-directed DNA polymerase activity"/>
    <property type="evidence" value="ECO:0007669"/>
    <property type="project" value="UniProtKB-KW"/>
</dbReference>
<keyword evidence="6" id="KW-0695">RNA-directed DNA polymerase</keyword>
<evidence type="ECO:0000256" key="5">
    <source>
        <dbReference type="ARBA" id="ARBA00022801"/>
    </source>
</evidence>